<evidence type="ECO:0000256" key="1">
    <source>
        <dbReference type="ARBA" id="ARBA00006622"/>
    </source>
</evidence>
<keyword evidence="4" id="KW-0560">Oxidoreductase</keyword>
<feature type="binding site" evidence="6">
    <location>
        <position position="91"/>
    </location>
    <ligand>
        <name>Fe cation</name>
        <dbReference type="ChEBI" id="CHEBI:24875"/>
        <note>catalytic</note>
    </ligand>
</feature>
<comment type="similarity">
    <text evidence="1">Belongs to the cysteine dioxygenase family.</text>
</comment>
<protein>
    <recommendedName>
        <fullName evidence="9">Cysteine dioxygenase</fullName>
    </recommendedName>
</protein>
<feature type="binding site" evidence="6">
    <location>
        <position position="93"/>
    </location>
    <ligand>
        <name>Fe cation</name>
        <dbReference type="ChEBI" id="CHEBI:24875"/>
        <note>catalytic</note>
    </ligand>
</feature>
<proteinExistence type="inferred from homology"/>
<evidence type="ECO:0000256" key="5">
    <source>
        <dbReference type="ARBA" id="ARBA00023004"/>
    </source>
</evidence>
<dbReference type="Proteomes" id="UP001165663">
    <property type="component" value="Unassembled WGS sequence"/>
</dbReference>
<dbReference type="GO" id="GO:0008198">
    <property type="term" value="F:ferrous iron binding"/>
    <property type="evidence" value="ECO:0007669"/>
    <property type="project" value="TreeGrafter"/>
</dbReference>
<evidence type="ECO:0000256" key="2">
    <source>
        <dbReference type="ARBA" id="ARBA00022723"/>
    </source>
</evidence>
<dbReference type="SUPFAM" id="SSF51182">
    <property type="entry name" value="RmlC-like cupins"/>
    <property type="match status" value="1"/>
</dbReference>
<name>A0AA37PUQ0_9MYCO</name>
<evidence type="ECO:0008006" key="9">
    <source>
        <dbReference type="Google" id="ProtNLM"/>
    </source>
</evidence>
<dbReference type="InterPro" id="IPR014710">
    <property type="entry name" value="RmlC-like_jellyroll"/>
</dbReference>
<dbReference type="PANTHER" id="PTHR12918:SF1">
    <property type="entry name" value="CYSTEINE DIOXYGENASE TYPE 1"/>
    <property type="match status" value="1"/>
</dbReference>
<dbReference type="PANTHER" id="PTHR12918">
    <property type="entry name" value="CYSTEINE DIOXYGENASE"/>
    <property type="match status" value="1"/>
</dbReference>
<feature type="binding site" evidence="6">
    <location>
        <position position="141"/>
    </location>
    <ligand>
        <name>Fe cation</name>
        <dbReference type="ChEBI" id="CHEBI:24875"/>
        <note>catalytic</note>
    </ligand>
</feature>
<dbReference type="GO" id="GO:0016702">
    <property type="term" value="F:oxidoreductase activity, acting on single donors with incorporation of molecular oxygen, incorporation of two atoms of oxygen"/>
    <property type="evidence" value="ECO:0007669"/>
    <property type="project" value="InterPro"/>
</dbReference>
<evidence type="ECO:0000256" key="4">
    <source>
        <dbReference type="ARBA" id="ARBA00023002"/>
    </source>
</evidence>
<sequence length="383" mass="41657">MTDIAHHPTATGREQLDEVSALLDALAEVAVRGEVPGSDLLARTTAARPLLAALAKYPNDNDPYSRSILRVDDRVEIMLARWRPGHGCAPHDHGGSGGFVVPLTGRFHERRFGWRGTQLAVTEQISRDEGVPIPISPADIHDMTAEADGLTLHLYSPPAAGMRVFDLDRAEVLELVGNYGAWIPAGSHSRIPFADVAPRSQGKPVIWVGHTTHYRGGSSEFAVAAATMGRELAAARPDAEVIVSGLHHKGDFETELAWLALSGRVISELHLIGHAGMYGPMFGSTDWPEQFSPHEWRAMTIPFAPNGRAYFHACRTARWFAPFFADVFGVATYGNHNYTTVSTRKDRFAWAGRQPAARPKLYLIAAPGMSVLIDSGAFSLNLG</sequence>
<evidence type="ECO:0000256" key="3">
    <source>
        <dbReference type="ARBA" id="ARBA00022964"/>
    </source>
</evidence>
<gene>
    <name evidence="7" type="ORF">SRL2020028_32660</name>
</gene>
<accession>A0AA37PUQ0</accession>
<dbReference type="Gene3D" id="2.60.120.10">
    <property type="entry name" value="Jelly Rolls"/>
    <property type="match status" value="1"/>
</dbReference>
<reference evidence="7" key="1">
    <citation type="submission" date="2022-07" db="EMBL/GenBank/DDBJ databases">
        <title>Mycobacterium kiyosense sp. nov., scotochromogenic slow-glowing species isolated from respiratory specimens.</title>
        <authorList>
            <person name="Fukano H."/>
            <person name="Kazumi Y."/>
            <person name="Sakagami N."/>
            <person name="Ato M."/>
            <person name="Mitarai S."/>
            <person name="Hoshino Y."/>
        </authorList>
    </citation>
    <scope>NUCLEOTIDE SEQUENCE</scope>
    <source>
        <strain evidence="7">SRL2020-028</strain>
    </source>
</reference>
<dbReference type="AlphaFoldDB" id="A0AA37PUQ0"/>
<dbReference type="RefSeq" id="WP_264916068.1">
    <property type="nucleotide sequence ID" value="NZ_BRXE01000039.1"/>
</dbReference>
<organism evidence="7 8">
    <name type="scientific">Mycobacterium kiyosense</name>
    <dbReference type="NCBI Taxonomy" id="2871094"/>
    <lineage>
        <taxon>Bacteria</taxon>
        <taxon>Bacillati</taxon>
        <taxon>Actinomycetota</taxon>
        <taxon>Actinomycetes</taxon>
        <taxon>Mycobacteriales</taxon>
        <taxon>Mycobacteriaceae</taxon>
        <taxon>Mycobacterium</taxon>
    </lineage>
</organism>
<keyword evidence="3" id="KW-0223">Dioxygenase</keyword>
<keyword evidence="2 6" id="KW-0479">Metal-binding</keyword>
<dbReference type="EMBL" id="BRXE01000039">
    <property type="protein sequence ID" value="GLB84010.1"/>
    <property type="molecule type" value="Genomic_DNA"/>
</dbReference>
<dbReference type="Pfam" id="PF05995">
    <property type="entry name" value="CDO_I"/>
    <property type="match status" value="1"/>
</dbReference>
<evidence type="ECO:0000313" key="8">
    <source>
        <dbReference type="Proteomes" id="UP001165663"/>
    </source>
</evidence>
<keyword evidence="5 6" id="KW-0408">Iron</keyword>
<evidence type="ECO:0000313" key="7">
    <source>
        <dbReference type="EMBL" id="GLB84010.1"/>
    </source>
</evidence>
<dbReference type="CDD" id="cd10548">
    <property type="entry name" value="cupin_CDO"/>
    <property type="match status" value="1"/>
</dbReference>
<comment type="caution">
    <text evidence="7">The sequence shown here is derived from an EMBL/GenBank/DDBJ whole genome shotgun (WGS) entry which is preliminary data.</text>
</comment>
<dbReference type="InterPro" id="IPR011051">
    <property type="entry name" value="RmlC_Cupin_sf"/>
</dbReference>
<evidence type="ECO:0000256" key="6">
    <source>
        <dbReference type="PIRSR" id="PIRSR610300-51"/>
    </source>
</evidence>
<dbReference type="InterPro" id="IPR010300">
    <property type="entry name" value="CDO_1"/>
</dbReference>